<reference evidence="2 3" key="1">
    <citation type="submission" date="2016-08" db="EMBL/GenBank/DDBJ databases">
        <authorList>
            <person name="Seilhamer J.J."/>
        </authorList>
    </citation>
    <scope>NUCLEOTIDE SEQUENCE [LARGE SCALE GENOMIC DNA]</scope>
    <source>
        <strain evidence="2 3">DX4</strain>
    </source>
</reference>
<protein>
    <submittedName>
        <fullName evidence="2">Cyclic nucleotide-binding protein</fullName>
    </submittedName>
</protein>
<dbReference type="Pfam" id="PF00027">
    <property type="entry name" value="cNMP_binding"/>
    <property type="match status" value="1"/>
</dbReference>
<dbReference type="InterPro" id="IPR000595">
    <property type="entry name" value="cNMP-bd_dom"/>
</dbReference>
<dbReference type="InterPro" id="IPR014710">
    <property type="entry name" value="RmlC-like_jellyroll"/>
</dbReference>
<dbReference type="PROSITE" id="PS50042">
    <property type="entry name" value="CNMP_BINDING_3"/>
    <property type="match status" value="1"/>
</dbReference>
<feature type="domain" description="Cyclic nucleotide-binding" evidence="1">
    <location>
        <begin position="11"/>
        <end position="109"/>
    </location>
</feature>
<dbReference type="OrthoDB" id="1092431at2"/>
<evidence type="ECO:0000313" key="3">
    <source>
        <dbReference type="Proteomes" id="UP000094313"/>
    </source>
</evidence>
<evidence type="ECO:0000313" key="2">
    <source>
        <dbReference type="EMBL" id="AOM79790.1"/>
    </source>
</evidence>
<organism evidence="2 3">
    <name type="scientific">Pedobacter steynii</name>
    <dbReference type="NCBI Taxonomy" id="430522"/>
    <lineage>
        <taxon>Bacteria</taxon>
        <taxon>Pseudomonadati</taxon>
        <taxon>Bacteroidota</taxon>
        <taxon>Sphingobacteriia</taxon>
        <taxon>Sphingobacteriales</taxon>
        <taxon>Sphingobacteriaceae</taxon>
        <taxon>Pedobacter</taxon>
    </lineage>
</organism>
<dbReference type="SUPFAM" id="SSF51206">
    <property type="entry name" value="cAMP-binding domain-like"/>
    <property type="match status" value="1"/>
</dbReference>
<dbReference type="RefSeq" id="WP_069381452.1">
    <property type="nucleotide sequence ID" value="NZ_CP017141.1"/>
</dbReference>
<dbReference type="InterPro" id="IPR018490">
    <property type="entry name" value="cNMP-bd_dom_sf"/>
</dbReference>
<gene>
    <name evidence="2" type="ORF">BFS30_23080</name>
</gene>
<dbReference type="Proteomes" id="UP000094313">
    <property type="component" value="Chromosome"/>
</dbReference>
<dbReference type="Gene3D" id="2.60.120.10">
    <property type="entry name" value="Jelly Rolls"/>
    <property type="match status" value="1"/>
</dbReference>
<sequence>MYSPLLQHISRYVSLDQNEEALIAQKLKYLQLKKKEIVLSQGKICRSSYFIVKGCLRLYFFNDKGAEQTTQFAIENWWISDYNSLENKVPSEFQIQAVEASEVIAFDKEIQDSLFELVPKLERYFRLILQRAYAASQVRTKINYTMSREAQYHLFSTAFPEFVQRVPQYMLASYLGFTPEFLSKIRARKVKKIS</sequence>
<name>A0A1D7QM95_9SPHI</name>
<dbReference type="EMBL" id="CP017141">
    <property type="protein sequence ID" value="AOM79790.1"/>
    <property type="molecule type" value="Genomic_DNA"/>
</dbReference>
<accession>A0A1D7QM95</accession>
<dbReference type="AlphaFoldDB" id="A0A1D7QM95"/>
<keyword evidence="3" id="KW-1185">Reference proteome</keyword>
<dbReference type="KEGG" id="psty:BFS30_23080"/>
<proteinExistence type="predicted"/>
<evidence type="ECO:0000259" key="1">
    <source>
        <dbReference type="PROSITE" id="PS50042"/>
    </source>
</evidence>